<feature type="non-terminal residue" evidence="2">
    <location>
        <position position="1"/>
    </location>
</feature>
<name>K0RP33_THAOC</name>
<feature type="compositionally biased region" description="Basic and acidic residues" evidence="1">
    <location>
        <begin position="53"/>
        <end position="65"/>
    </location>
</feature>
<sequence length="142" mass="15920">AYRSECIRDLRWTPLRFIWALAYRSIDSIRRLVSFVKAGTFVLRSSENFSRARAREIGGGDEPGRSKRARGSAESADDDHLCEVDRFAPRPGVLSPISTYSTWSHQKKSHDADGADGRAIPGLRISDARKKDSVLRMPTTAR</sequence>
<dbReference type="Proteomes" id="UP000266841">
    <property type="component" value="Unassembled WGS sequence"/>
</dbReference>
<organism evidence="2 3">
    <name type="scientific">Thalassiosira oceanica</name>
    <name type="common">Marine diatom</name>
    <dbReference type="NCBI Taxonomy" id="159749"/>
    <lineage>
        <taxon>Eukaryota</taxon>
        <taxon>Sar</taxon>
        <taxon>Stramenopiles</taxon>
        <taxon>Ochrophyta</taxon>
        <taxon>Bacillariophyta</taxon>
        <taxon>Coscinodiscophyceae</taxon>
        <taxon>Thalassiosirophycidae</taxon>
        <taxon>Thalassiosirales</taxon>
        <taxon>Thalassiosiraceae</taxon>
        <taxon>Thalassiosira</taxon>
    </lineage>
</organism>
<comment type="caution">
    <text evidence="2">The sequence shown here is derived from an EMBL/GenBank/DDBJ whole genome shotgun (WGS) entry which is preliminary data.</text>
</comment>
<reference evidence="2 3" key="1">
    <citation type="journal article" date="2012" name="Genome Biol.">
        <title>Genome and low-iron response of an oceanic diatom adapted to chronic iron limitation.</title>
        <authorList>
            <person name="Lommer M."/>
            <person name="Specht M."/>
            <person name="Roy A.S."/>
            <person name="Kraemer L."/>
            <person name="Andreson R."/>
            <person name="Gutowska M.A."/>
            <person name="Wolf J."/>
            <person name="Bergner S.V."/>
            <person name="Schilhabel M.B."/>
            <person name="Klostermeier U.C."/>
            <person name="Beiko R.G."/>
            <person name="Rosenstiel P."/>
            <person name="Hippler M."/>
            <person name="Laroche J."/>
        </authorList>
    </citation>
    <scope>NUCLEOTIDE SEQUENCE [LARGE SCALE GENOMIC DNA]</scope>
    <source>
        <strain evidence="2 3">CCMP1005</strain>
    </source>
</reference>
<evidence type="ECO:0000256" key="1">
    <source>
        <dbReference type="SAM" id="MobiDB-lite"/>
    </source>
</evidence>
<feature type="region of interest" description="Disordered" evidence="1">
    <location>
        <begin position="98"/>
        <end position="142"/>
    </location>
</feature>
<gene>
    <name evidence="2" type="ORF">THAOC_30315</name>
</gene>
<protein>
    <submittedName>
        <fullName evidence="2">Uncharacterized protein</fullName>
    </submittedName>
</protein>
<proteinExistence type="predicted"/>
<keyword evidence="3" id="KW-1185">Reference proteome</keyword>
<dbReference type="AlphaFoldDB" id="K0RP33"/>
<feature type="region of interest" description="Disordered" evidence="1">
    <location>
        <begin position="52"/>
        <end position="77"/>
    </location>
</feature>
<dbReference type="EMBL" id="AGNL01043248">
    <property type="protein sequence ID" value="EJK50646.1"/>
    <property type="molecule type" value="Genomic_DNA"/>
</dbReference>
<accession>K0RP33</accession>
<evidence type="ECO:0000313" key="2">
    <source>
        <dbReference type="EMBL" id="EJK50646.1"/>
    </source>
</evidence>
<evidence type="ECO:0000313" key="3">
    <source>
        <dbReference type="Proteomes" id="UP000266841"/>
    </source>
</evidence>